<dbReference type="InterPro" id="IPR029058">
    <property type="entry name" value="AB_hydrolase_fold"/>
</dbReference>
<evidence type="ECO:0000313" key="8">
    <source>
        <dbReference type="EMBL" id="KAF2802482.1"/>
    </source>
</evidence>
<name>A0A6A6Y138_9PEZI</name>
<evidence type="ECO:0000313" key="10">
    <source>
        <dbReference type="RefSeq" id="XP_033569446.1"/>
    </source>
</evidence>
<evidence type="ECO:0000256" key="1">
    <source>
        <dbReference type="ARBA" id="ARBA00004173"/>
    </source>
</evidence>
<dbReference type="OrthoDB" id="427518at2759"/>
<proteinExistence type="predicted"/>
<evidence type="ECO:0000256" key="4">
    <source>
        <dbReference type="ARBA" id="ARBA00022824"/>
    </source>
</evidence>
<dbReference type="Proteomes" id="UP000504636">
    <property type="component" value="Unplaced"/>
</dbReference>
<dbReference type="Gene3D" id="3.40.50.1820">
    <property type="entry name" value="alpha/beta hydrolase"/>
    <property type="match status" value="1"/>
</dbReference>
<dbReference type="InterPro" id="IPR052374">
    <property type="entry name" value="SERAC1"/>
</dbReference>
<reference evidence="10" key="2">
    <citation type="submission" date="2020-04" db="EMBL/GenBank/DDBJ databases">
        <authorList>
            <consortium name="NCBI Genome Project"/>
        </authorList>
    </citation>
    <scope>NUCLEOTIDE SEQUENCE</scope>
    <source>
        <strain evidence="10">CBS 304.34</strain>
    </source>
</reference>
<dbReference type="PANTHER" id="PTHR48182">
    <property type="entry name" value="PROTEIN SERAC1"/>
    <property type="match status" value="1"/>
</dbReference>
<dbReference type="GO" id="GO:0005739">
    <property type="term" value="C:mitochondrion"/>
    <property type="evidence" value="ECO:0007669"/>
    <property type="project" value="UniProtKB-SubCell"/>
</dbReference>
<dbReference type="GeneID" id="54469510"/>
<reference evidence="8 10" key="1">
    <citation type="journal article" date="2020" name="Stud. Mycol.">
        <title>101 Dothideomycetes genomes: a test case for predicting lifestyles and emergence of pathogens.</title>
        <authorList>
            <person name="Haridas S."/>
            <person name="Albert R."/>
            <person name="Binder M."/>
            <person name="Bloem J."/>
            <person name="Labutti K."/>
            <person name="Salamov A."/>
            <person name="Andreopoulos B."/>
            <person name="Baker S."/>
            <person name="Barry K."/>
            <person name="Bills G."/>
            <person name="Bluhm B."/>
            <person name="Cannon C."/>
            <person name="Castanera R."/>
            <person name="Culley D."/>
            <person name="Daum C."/>
            <person name="Ezra D."/>
            <person name="Gonzalez J."/>
            <person name="Henrissat B."/>
            <person name="Kuo A."/>
            <person name="Liang C."/>
            <person name="Lipzen A."/>
            <person name="Lutzoni F."/>
            <person name="Magnuson J."/>
            <person name="Mondo S."/>
            <person name="Nolan M."/>
            <person name="Ohm R."/>
            <person name="Pangilinan J."/>
            <person name="Park H.-J."/>
            <person name="Ramirez L."/>
            <person name="Alfaro M."/>
            <person name="Sun H."/>
            <person name="Tritt A."/>
            <person name="Yoshinaga Y."/>
            <person name="Zwiers L.-H."/>
            <person name="Turgeon B."/>
            <person name="Goodwin S."/>
            <person name="Spatafora J."/>
            <person name="Crous P."/>
            <person name="Grigoriev I."/>
        </authorList>
    </citation>
    <scope>NUCLEOTIDE SEQUENCE</scope>
    <source>
        <strain evidence="8 10">CBS 304.34</strain>
    </source>
</reference>
<keyword evidence="5" id="KW-0496">Mitochondrion</keyword>
<accession>A0A6A6Y138</accession>
<reference evidence="10" key="3">
    <citation type="submission" date="2025-04" db="UniProtKB">
        <authorList>
            <consortium name="RefSeq"/>
        </authorList>
    </citation>
    <scope>IDENTIFICATION</scope>
    <source>
        <strain evidence="10">CBS 304.34</strain>
    </source>
</reference>
<dbReference type="RefSeq" id="XP_033569446.1">
    <property type="nucleotide sequence ID" value="XM_033728617.1"/>
</dbReference>
<keyword evidence="9" id="KW-1185">Reference proteome</keyword>
<protein>
    <recommendedName>
        <fullName evidence="11">DUF676 domain-containing protein</fullName>
    </recommendedName>
</protein>
<organism evidence="8">
    <name type="scientific">Mytilinidion resinicola</name>
    <dbReference type="NCBI Taxonomy" id="574789"/>
    <lineage>
        <taxon>Eukaryota</taxon>
        <taxon>Fungi</taxon>
        <taxon>Dikarya</taxon>
        <taxon>Ascomycota</taxon>
        <taxon>Pezizomycotina</taxon>
        <taxon>Dothideomycetes</taxon>
        <taxon>Pleosporomycetidae</taxon>
        <taxon>Mytilinidiales</taxon>
        <taxon>Mytilinidiaceae</taxon>
        <taxon>Mytilinidion</taxon>
    </lineage>
</organism>
<evidence type="ECO:0008006" key="11">
    <source>
        <dbReference type="Google" id="ProtNLM"/>
    </source>
</evidence>
<evidence type="ECO:0000256" key="2">
    <source>
        <dbReference type="ARBA" id="ARBA00004240"/>
    </source>
</evidence>
<evidence type="ECO:0000256" key="6">
    <source>
        <dbReference type="ARBA" id="ARBA00023136"/>
    </source>
</evidence>
<keyword evidence="6" id="KW-0472">Membrane</keyword>
<evidence type="ECO:0000256" key="5">
    <source>
        <dbReference type="ARBA" id="ARBA00023128"/>
    </source>
</evidence>
<dbReference type="PANTHER" id="PTHR48182:SF2">
    <property type="entry name" value="PROTEIN SERAC1"/>
    <property type="match status" value="1"/>
</dbReference>
<dbReference type="EMBL" id="MU003723">
    <property type="protein sequence ID" value="KAF2802482.1"/>
    <property type="molecule type" value="Genomic_DNA"/>
</dbReference>
<evidence type="ECO:0000256" key="7">
    <source>
        <dbReference type="SAM" id="MobiDB-lite"/>
    </source>
</evidence>
<dbReference type="AlphaFoldDB" id="A0A6A6Y138"/>
<dbReference type="SUPFAM" id="SSF53474">
    <property type="entry name" value="alpha/beta-Hydrolases"/>
    <property type="match status" value="1"/>
</dbReference>
<gene>
    <name evidence="8 10" type="ORF">BDZ99DRAFT_576851</name>
</gene>
<comment type="subcellular location">
    <subcellularLocation>
        <location evidence="2">Endoplasmic reticulum</location>
    </subcellularLocation>
    <subcellularLocation>
        <location evidence="3">Membrane</location>
    </subcellularLocation>
    <subcellularLocation>
        <location evidence="1">Mitochondrion</location>
    </subcellularLocation>
</comment>
<keyword evidence="4" id="KW-0256">Endoplasmic reticulum</keyword>
<feature type="region of interest" description="Disordered" evidence="7">
    <location>
        <begin position="290"/>
        <end position="311"/>
    </location>
</feature>
<dbReference type="GO" id="GO:0016020">
    <property type="term" value="C:membrane"/>
    <property type="evidence" value="ECO:0007669"/>
    <property type="project" value="UniProtKB-SubCell"/>
</dbReference>
<feature type="compositionally biased region" description="Low complexity" evidence="7">
    <location>
        <begin position="290"/>
        <end position="301"/>
    </location>
</feature>
<evidence type="ECO:0000313" key="9">
    <source>
        <dbReference type="Proteomes" id="UP000504636"/>
    </source>
</evidence>
<feature type="compositionally biased region" description="Polar residues" evidence="7">
    <location>
        <begin position="302"/>
        <end position="311"/>
    </location>
</feature>
<sequence length="311" mass="35575">MRGKPLPGSHLKLVFHLKEPVVSEEGIDIVIVPAAFSQFKIAERRETCSWLKPLVAATTNDTRVLYFAYDLELDGTDIKKLQQETNTQQRPVLFICHSLGGLILKQALWIAHQHTPDAETPTLEDVTSGILFLGSPHTTSKDDKNWENRKWILKSTRKDVPKQSLTDEDIGHIGEVCQHFEKLDLHIRVISVFEANKSKVRDSLLKFIRSDTNRQILFDQQLCQTGSRYEETFEVDADHNSMWLVKVDSHFYNRLVKLFRSVTEEAPGDVALLCNKPVFNDSLTLHSEPINRSSENNINSRHTSPNLYDET</sequence>
<dbReference type="GO" id="GO:0005783">
    <property type="term" value="C:endoplasmic reticulum"/>
    <property type="evidence" value="ECO:0007669"/>
    <property type="project" value="UniProtKB-SubCell"/>
</dbReference>
<evidence type="ECO:0000256" key="3">
    <source>
        <dbReference type="ARBA" id="ARBA00004370"/>
    </source>
</evidence>